<accession>A0ABP7ZPP6</accession>
<comment type="caution">
    <text evidence="7">The sequence shown here is derived from an EMBL/GenBank/DDBJ whole genome shotgun (WGS) entry which is preliminary data.</text>
</comment>
<evidence type="ECO:0000259" key="6">
    <source>
        <dbReference type="Pfam" id="PF01061"/>
    </source>
</evidence>
<keyword evidence="4 5" id="KW-0472">Membrane</keyword>
<feature type="transmembrane region" description="Helical" evidence="5">
    <location>
        <begin position="218"/>
        <end position="238"/>
    </location>
</feature>
<keyword evidence="8" id="KW-1185">Reference proteome</keyword>
<dbReference type="PANTHER" id="PTHR43027">
    <property type="entry name" value="DOXORUBICIN RESISTANCE ABC TRANSPORTER PERMEASE PROTEIN DRRC-RELATED"/>
    <property type="match status" value="1"/>
</dbReference>
<evidence type="ECO:0000256" key="1">
    <source>
        <dbReference type="ARBA" id="ARBA00004141"/>
    </source>
</evidence>
<keyword evidence="3 5" id="KW-1133">Transmembrane helix</keyword>
<proteinExistence type="predicted"/>
<feature type="domain" description="ABC-2 type transporter transmembrane" evidence="6">
    <location>
        <begin position="11"/>
        <end position="204"/>
    </location>
</feature>
<feature type="transmembrane region" description="Helical" evidence="5">
    <location>
        <begin position="20"/>
        <end position="38"/>
    </location>
</feature>
<dbReference type="InterPro" id="IPR013525">
    <property type="entry name" value="ABC2_TM"/>
</dbReference>
<dbReference type="Proteomes" id="UP001501079">
    <property type="component" value="Unassembled WGS sequence"/>
</dbReference>
<protein>
    <submittedName>
        <fullName evidence="7">ABC transporter permease</fullName>
    </submittedName>
</protein>
<reference evidence="8" key="1">
    <citation type="journal article" date="2019" name="Int. J. Syst. Evol. Microbiol.">
        <title>The Global Catalogue of Microorganisms (GCM) 10K type strain sequencing project: providing services to taxonomists for standard genome sequencing and annotation.</title>
        <authorList>
            <consortium name="The Broad Institute Genomics Platform"/>
            <consortium name="The Broad Institute Genome Sequencing Center for Infectious Disease"/>
            <person name="Wu L."/>
            <person name="Ma J."/>
        </authorList>
    </citation>
    <scope>NUCLEOTIDE SEQUENCE [LARGE SCALE GENOMIC DNA]</scope>
    <source>
        <strain evidence="8">JCM 17591</strain>
    </source>
</reference>
<feature type="transmembrane region" description="Helical" evidence="5">
    <location>
        <begin position="167"/>
        <end position="185"/>
    </location>
</feature>
<name>A0ABP7ZPP6_9MICO</name>
<dbReference type="RefSeq" id="WP_344751280.1">
    <property type="nucleotide sequence ID" value="NZ_BAABBW010000001.1"/>
</dbReference>
<sequence>MSVRYLLLETARQLKNARSLIFSFAVPVFMLLIFGYAYGSTPGLDPVTHLPWIMVTTVQMGAYGGMMAALAQAFVIVTERSIGWNRQLRITPLSGTGYMVSKVVTALIAGVLSIALIFAISASVFHTTIGLGGWLMAGLGLWFGILPFSLIAIMIGQFAKPQFAQPLFMAVFFGLSIFGGLWVPLQIMPSWATDVAKAVPSYWLNHLGDMGARLSGDAMQPVLVLIAWTVALAVFISWRYRRDAARA</sequence>
<dbReference type="PANTHER" id="PTHR43027:SF2">
    <property type="entry name" value="TRANSPORT PERMEASE PROTEIN"/>
    <property type="match status" value="1"/>
</dbReference>
<comment type="subcellular location">
    <subcellularLocation>
        <location evidence="1">Membrane</location>
        <topology evidence="1">Multi-pass membrane protein</topology>
    </subcellularLocation>
</comment>
<evidence type="ECO:0000256" key="4">
    <source>
        <dbReference type="ARBA" id="ARBA00023136"/>
    </source>
</evidence>
<feature type="transmembrane region" description="Helical" evidence="5">
    <location>
        <begin position="131"/>
        <end position="155"/>
    </location>
</feature>
<feature type="transmembrane region" description="Helical" evidence="5">
    <location>
        <begin position="98"/>
        <end position="125"/>
    </location>
</feature>
<keyword evidence="2 5" id="KW-0812">Transmembrane</keyword>
<evidence type="ECO:0000256" key="5">
    <source>
        <dbReference type="SAM" id="Phobius"/>
    </source>
</evidence>
<dbReference type="InterPro" id="IPR052902">
    <property type="entry name" value="ABC-2_transporter"/>
</dbReference>
<evidence type="ECO:0000256" key="3">
    <source>
        <dbReference type="ARBA" id="ARBA00022989"/>
    </source>
</evidence>
<evidence type="ECO:0000313" key="7">
    <source>
        <dbReference type="EMBL" id="GAA4167432.1"/>
    </source>
</evidence>
<evidence type="ECO:0000256" key="2">
    <source>
        <dbReference type="ARBA" id="ARBA00022692"/>
    </source>
</evidence>
<evidence type="ECO:0000313" key="8">
    <source>
        <dbReference type="Proteomes" id="UP001501079"/>
    </source>
</evidence>
<dbReference type="EMBL" id="BAABBW010000001">
    <property type="protein sequence ID" value="GAA4167432.1"/>
    <property type="molecule type" value="Genomic_DNA"/>
</dbReference>
<feature type="transmembrane region" description="Helical" evidence="5">
    <location>
        <begin position="50"/>
        <end position="77"/>
    </location>
</feature>
<dbReference type="Pfam" id="PF01061">
    <property type="entry name" value="ABC2_membrane"/>
    <property type="match status" value="1"/>
</dbReference>
<gene>
    <name evidence="7" type="ORF">GCM10022287_00930</name>
</gene>
<organism evidence="7 8">
    <name type="scientific">Gryllotalpicola koreensis</name>
    <dbReference type="NCBI Taxonomy" id="993086"/>
    <lineage>
        <taxon>Bacteria</taxon>
        <taxon>Bacillati</taxon>
        <taxon>Actinomycetota</taxon>
        <taxon>Actinomycetes</taxon>
        <taxon>Micrococcales</taxon>
        <taxon>Microbacteriaceae</taxon>
        <taxon>Gryllotalpicola</taxon>
    </lineage>
</organism>